<dbReference type="AlphaFoldDB" id="A0A2W4J4B7"/>
<dbReference type="STRING" id="1111738.GCA_000427905_02831"/>
<evidence type="ECO:0000259" key="1">
    <source>
        <dbReference type="PROSITE" id="PS50921"/>
    </source>
</evidence>
<protein>
    <submittedName>
        <fullName evidence="3">ANTAR domain-containing protein</fullName>
    </submittedName>
</protein>
<dbReference type="InterPro" id="IPR005561">
    <property type="entry name" value="ANTAR"/>
</dbReference>
<comment type="caution">
    <text evidence="3">The sequence shown here is derived from an EMBL/GenBank/DDBJ whole genome shotgun (WGS) entry which is preliminary data.</text>
</comment>
<dbReference type="Proteomes" id="UP000249324">
    <property type="component" value="Unassembled WGS sequence"/>
</dbReference>
<dbReference type="PROSITE" id="PS50921">
    <property type="entry name" value="ANTAR"/>
    <property type="match status" value="1"/>
</dbReference>
<evidence type="ECO:0000313" key="3">
    <source>
        <dbReference type="EMBL" id="PZM93992.1"/>
    </source>
</evidence>
<gene>
    <name evidence="2" type="ORF">DIU77_002185</name>
    <name evidence="3" type="ORF">DIU77_14845</name>
</gene>
<dbReference type="SMART" id="SM01012">
    <property type="entry name" value="ANTAR"/>
    <property type="match status" value="1"/>
</dbReference>
<proteinExistence type="predicted"/>
<dbReference type="GO" id="GO:0003723">
    <property type="term" value="F:RNA binding"/>
    <property type="evidence" value="ECO:0007669"/>
    <property type="project" value="InterPro"/>
</dbReference>
<reference evidence="2 4" key="3">
    <citation type="journal article" date="2021" name="BMC Genomics">
        <title>Genome-resolved metagenome and metatranscriptome analyses of thermophilic composting reveal key bacterial players and their metabolic interactions.</title>
        <authorList>
            <person name="Braga L.P.P."/>
            <person name="Pereira R.V."/>
            <person name="Martins L.F."/>
            <person name="Moura L.M.S."/>
            <person name="Sanchez F.B."/>
            <person name="Patane J.S.L."/>
            <person name="da Silva A.M."/>
            <person name="Setubal J.C."/>
        </authorList>
    </citation>
    <scope>NUCLEOTIDE SEQUENCE [LARGE SCALE GENOMIC DNA]</scope>
    <source>
        <strain evidence="2">ZC4RG45</strain>
    </source>
</reference>
<organism evidence="3">
    <name type="scientific">Thermocrispum agreste</name>
    <dbReference type="NCBI Taxonomy" id="37925"/>
    <lineage>
        <taxon>Bacteria</taxon>
        <taxon>Bacillati</taxon>
        <taxon>Actinomycetota</taxon>
        <taxon>Actinomycetes</taxon>
        <taxon>Pseudonocardiales</taxon>
        <taxon>Pseudonocardiaceae</taxon>
        <taxon>Thermocrispum</taxon>
    </lineage>
</organism>
<name>A0A2W4J4B7_9PSEU</name>
<accession>A0A2W4J4B7</accession>
<dbReference type="InterPro" id="IPR011006">
    <property type="entry name" value="CheY-like_superfamily"/>
</dbReference>
<sequence length="89" mass="10065">MPRSREAELLKTVQHYKTLSEQLQHALESRIAIEQAKGILSERYRITVDEAFQLLRSYCRAHNLKIADAARALTVRPEKPTAPTGHAVA</sequence>
<dbReference type="SUPFAM" id="SSF52172">
    <property type="entry name" value="CheY-like"/>
    <property type="match status" value="1"/>
</dbReference>
<dbReference type="EMBL" id="QGUI01000627">
    <property type="protein sequence ID" value="PZM93992.1"/>
    <property type="molecule type" value="Genomic_DNA"/>
</dbReference>
<evidence type="ECO:0000313" key="4">
    <source>
        <dbReference type="Proteomes" id="UP000249324"/>
    </source>
</evidence>
<evidence type="ECO:0000313" key="2">
    <source>
        <dbReference type="EMBL" id="MFO7191036.1"/>
    </source>
</evidence>
<dbReference type="Gene3D" id="1.10.10.10">
    <property type="entry name" value="Winged helix-like DNA-binding domain superfamily/Winged helix DNA-binding domain"/>
    <property type="match status" value="1"/>
</dbReference>
<reference evidence="2" key="4">
    <citation type="submission" date="2023-08" db="EMBL/GenBank/DDBJ databases">
        <authorList>
            <person name="Guima S.E.S."/>
            <person name="Martins L.F."/>
            <person name="Silva A.M."/>
            <person name="Setubal J.C."/>
        </authorList>
    </citation>
    <scope>NUCLEOTIDE SEQUENCE</scope>
    <source>
        <strain evidence="2">ZC4RG45</strain>
    </source>
</reference>
<dbReference type="EMBL" id="QGUI02000013">
    <property type="protein sequence ID" value="MFO7191036.1"/>
    <property type="molecule type" value="Genomic_DNA"/>
</dbReference>
<dbReference type="InterPro" id="IPR036388">
    <property type="entry name" value="WH-like_DNA-bd_sf"/>
</dbReference>
<reference evidence="3" key="1">
    <citation type="submission" date="2018-05" db="EMBL/GenBank/DDBJ databases">
        <authorList>
            <person name="Lanie J.A."/>
            <person name="Ng W.-L."/>
            <person name="Kazmierczak K.M."/>
            <person name="Andrzejewski T.M."/>
            <person name="Davidsen T.M."/>
            <person name="Wayne K.J."/>
            <person name="Tettelin H."/>
            <person name="Glass J.I."/>
            <person name="Rusch D."/>
            <person name="Podicherti R."/>
            <person name="Tsui H.-C.T."/>
            <person name="Winkler M.E."/>
        </authorList>
    </citation>
    <scope>NUCLEOTIDE SEQUENCE</scope>
    <source>
        <strain evidence="3">ZC4RG45</strain>
    </source>
</reference>
<dbReference type="Pfam" id="PF03861">
    <property type="entry name" value="ANTAR"/>
    <property type="match status" value="1"/>
</dbReference>
<feature type="domain" description="ANTAR" evidence="1">
    <location>
        <begin position="13"/>
        <end position="74"/>
    </location>
</feature>
<reference evidence="2" key="2">
    <citation type="submission" date="2018-05" db="EMBL/GenBank/DDBJ databases">
        <authorList>
            <person name="Moura L."/>
            <person name="Setubal J.C."/>
        </authorList>
    </citation>
    <scope>NUCLEOTIDE SEQUENCE</scope>
    <source>
        <strain evidence="2">ZC4RG45</strain>
    </source>
</reference>